<dbReference type="Proteomes" id="UP000324800">
    <property type="component" value="Unassembled WGS sequence"/>
</dbReference>
<feature type="compositionally biased region" description="Polar residues" evidence="1">
    <location>
        <begin position="116"/>
        <end position="135"/>
    </location>
</feature>
<accession>A0A5J4V5K6</accession>
<evidence type="ECO:0000256" key="1">
    <source>
        <dbReference type="SAM" id="MobiDB-lite"/>
    </source>
</evidence>
<feature type="region of interest" description="Disordered" evidence="1">
    <location>
        <begin position="152"/>
        <end position="231"/>
    </location>
</feature>
<feature type="non-terminal residue" evidence="2">
    <location>
        <position position="1"/>
    </location>
</feature>
<feature type="compositionally biased region" description="Basic and acidic residues" evidence="1">
    <location>
        <begin position="56"/>
        <end position="72"/>
    </location>
</feature>
<reference evidence="2 3" key="1">
    <citation type="submission" date="2019-03" db="EMBL/GenBank/DDBJ databases">
        <title>Single cell metagenomics reveals metabolic interactions within the superorganism composed of flagellate Streblomastix strix and complex community of Bacteroidetes bacteria on its surface.</title>
        <authorList>
            <person name="Treitli S.C."/>
            <person name="Kolisko M."/>
            <person name="Husnik F."/>
            <person name="Keeling P."/>
            <person name="Hampl V."/>
        </authorList>
    </citation>
    <scope>NUCLEOTIDE SEQUENCE [LARGE SCALE GENOMIC DNA]</scope>
    <source>
        <strain evidence="2">ST1C</strain>
    </source>
</reference>
<feature type="compositionally biased region" description="Polar residues" evidence="1">
    <location>
        <begin position="73"/>
        <end position="108"/>
    </location>
</feature>
<name>A0A5J4V5K6_9EUKA</name>
<evidence type="ECO:0000313" key="3">
    <source>
        <dbReference type="Proteomes" id="UP000324800"/>
    </source>
</evidence>
<sequence>VNGEANPEISITKVSTNNPLHNVYRSDGIGGNGCGTQLQAAINENRLINHQAIDNTGKEDNNEQVNDNRTDGKQSNQGPNNVNQLEQQTKPQDGGNTKLTGTGPFTPTDSEKEPRNPNTLQSKCQQPLITTPSEVSQQIRLAKIYIQQVLNESRSESQLRLSQPLRTPVGAEKKGRCSPVTEDKSDKRSKGYKTSVGSKQLKQRSNSENKIEMEPDSETDKPDQLDQSKNR</sequence>
<evidence type="ECO:0000313" key="2">
    <source>
        <dbReference type="EMBL" id="KAA6377654.1"/>
    </source>
</evidence>
<protein>
    <submittedName>
        <fullName evidence="2">Uncharacterized protein</fullName>
    </submittedName>
</protein>
<feature type="compositionally biased region" description="Polar residues" evidence="1">
    <location>
        <begin position="152"/>
        <end position="165"/>
    </location>
</feature>
<dbReference type="AlphaFoldDB" id="A0A5J4V5K6"/>
<gene>
    <name evidence="2" type="ORF">EZS28_026823</name>
</gene>
<feature type="compositionally biased region" description="Basic and acidic residues" evidence="1">
    <location>
        <begin position="171"/>
        <end position="189"/>
    </location>
</feature>
<proteinExistence type="predicted"/>
<feature type="region of interest" description="Disordered" evidence="1">
    <location>
        <begin position="53"/>
        <end position="135"/>
    </location>
</feature>
<dbReference type="EMBL" id="SNRW01009665">
    <property type="protein sequence ID" value="KAA6377654.1"/>
    <property type="molecule type" value="Genomic_DNA"/>
</dbReference>
<feature type="compositionally biased region" description="Polar residues" evidence="1">
    <location>
        <begin position="195"/>
        <end position="204"/>
    </location>
</feature>
<organism evidence="2 3">
    <name type="scientific">Streblomastix strix</name>
    <dbReference type="NCBI Taxonomy" id="222440"/>
    <lineage>
        <taxon>Eukaryota</taxon>
        <taxon>Metamonada</taxon>
        <taxon>Preaxostyla</taxon>
        <taxon>Oxymonadida</taxon>
        <taxon>Streblomastigidae</taxon>
        <taxon>Streblomastix</taxon>
    </lineage>
</organism>
<comment type="caution">
    <text evidence="2">The sequence shown here is derived from an EMBL/GenBank/DDBJ whole genome shotgun (WGS) entry which is preliminary data.</text>
</comment>
<feature type="compositionally biased region" description="Basic and acidic residues" evidence="1">
    <location>
        <begin position="205"/>
        <end position="231"/>
    </location>
</feature>